<protein>
    <submittedName>
        <fullName evidence="1">Uncharacterized protein</fullName>
    </submittedName>
</protein>
<reference evidence="1 2" key="1">
    <citation type="journal article" date="2003" name="Nature">
        <title>Genome divergence in two Prochlorococcus ecotypes reflects oceanic niche differentiation.</title>
        <authorList>
            <person name="Rocap G."/>
            <person name="Larimer F.W."/>
            <person name="Lamerdin J.E."/>
            <person name="Malfatti S."/>
            <person name="Chain P."/>
            <person name="Ahlgren N.A."/>
            <person name="Arellano A."/>
            <person name="Coleman M."/>
            <person name="Hauser L."/>
            <person name="Hess W.R."/>
            <person name="Johnson Z.I."/>
            <person name="Land M.L."/>
            <person name="Lindell D."/>
            <person name="Post A.F."/>
            <person name="Regala W."/>
            <person name="Shah M."/>
            <person name="Shaw S.L."/>
            <person name="Steglich C."/>
            <person name="Sullivan M.B."/>
            <person name="Ting C.S."/>
            <person name="Tolonen A."/>
            <person name="Webb E.A."/>
            <person name="Zinser E.R."/>
            <person name="Chisholm S.W."/>
        </authorList>
    </citation>
    <scope>NUCLEOTIDE SEQUENCE [LARGE SCALE GENOMIC DNA]</scope>
    <source>
        <strain evidence="2">CCMP1986 / NIES-2087 / MED4</strain>
    </source>
</reference>
<dbReference type="Proteomes" id="UP000001026">
    <property type="component" value="Chromosome"/>
</dbReference>
<dbReference type="EMBL" id="BX548174">
    <property type="protein sequence ID" value="CAE19633.1"/>
    <property type="molecule type" value="Genomic_DNA"/>
</dbReference>
<accession>Q7V0S9</accession>
<name>Q7V0S9_PROMP</name>
<organism evidence="1 2">
    <name type="scientific">Prochlorococcus marinus subsp. pastoris (strain CCMP1986 / NIES-2087 / MED4)</name>
    <dbReference type="NCBI Taxonomy" id="59919"/>
    <lineage>
        <taxon>Bacteria</taxon>
        <taxon>Bacillati</taxon>
        <taxon>Cyanobacteriota</taxon>
        <taxon>Cyanophyceae</taxon>
        <taxon>Synechococcales</taxon>
        <taxon>Prochlorococcaceae</taxon>
        <taxon>Prochlorococcus</taxon>
    </lineage>
</organism>
<gene>
    <name evidence="1" type="ordered locus">PMM1174</name>
</gene>
<dbReference type="HOGENOM" id="CLU_2684865_0_0_3"/>
<dbReference type="STRING" id="59919.PMM1174"/>
<evidence type="ECO:0000313" key="2">
    <source>
        <dbReference type="Proteomes" id="UP000001026"/>
    </source>
</evidence>
<proteinExistence type="predicted"/>
<dbReference type="eggNOG" id="ENOG502ZJQQ">
    <property type="taxonomic scope" value="Bacteria"/>
</dbReference>
<sequence>MKSSKCWVWFKGSLNEGGYWKEGFSCTFDEKPGILIESPSYVTCRVPNWRVLTKEPEDLKKTPLIPENAIWKII</sequence>
<dbReference type="OrthoDB" id="557928at2"/>
<dbReference type="RefSeq" id="WP_011132808.1">
    <property type="nucleotide sequence ID" value="NC_005072.1"/>
</dbReference>
<evidence type="ECO:0000313" key="1">
    <source>
        <dbReference type="EMBL" id="CAE19633.1"/>
    </source>
</evidence>
<dbReference type="AlphaFoldDB" id="Q7V0S9"/>
<dbReference type="KEGG" id="pmm:PMM1174"/>